<feature type="transmembrane region" description="Helical" evidence="6">
    <location>
        <begin position="371"/>
        <end position="390"/>
    </location>
</feature>
<dbReference type="PANTHER" id="PTHR30250">
    <property type="entry name" value="PST FAMILY PREDICTED COLANIC ACID TRANSPORTER"/>
    <property type="match status" value="1"/>
</dbReference>
<comment type="subcellular location">
    <subcellularLocation>
        <location evidence="1">Cell membrane</location>
        <topology evidence="1">Multi-pass membrane protein</topology>
    </subcellularLocation>
</comment>
<evidence type="ECO:0000313" key="8">
    <source>
        <dbReference type="Proteomes" id="UP000093276"/>
    </source>
</evidence>
<keyword evidence="4 6" id="KW-1133">Transmembrane helix</keyword>
<dbReference type="InterPro" id="IPR050833">
    <property type="entry name" value="Poly_Biosynth_Transport"/>
</dbReference>
<accession>A0AAC9D114</accession>
<feature type="transmembrane region" description="Helical" evidence="6">
    <location>
        <begin position="87"/>
        <end position="108"/>
    </location>
</feature>
<reference evidence="7 8" key="1">
    <citation type="submission" date="2016-08" db="EMBL/GenBank/DDBJ databases">
        <title>Complete genome sequence of Flavobacterium johnsoniae strain GSE09, a volatile-producing biocontrol agent isolated from cucumber (Cucumis sativus).</title>
        <authorList>
            <person name="Jeong J.-J."/>
            <person name="Oh J.Y."/>
            <person name="Jim Y.J."/>
            <person name="Sang M.K."/>
            <person name="Kim K.D."/>
        </authorList>
    </citation>
    <scope>NUCLEOTIDE SEQUENCE [LARGE SCALE GENOMIC DNA]</scope>
    <source>
        <strain evidence="7 8">GSE09</strain>
    </source>
</reference>
<proteinExistence type="predicted"/>
<feature type="transmembrane region" description="Helical" evidence="6">
    <location>
        <begin position="305"/>
        <end position="328"/>
    </location>
</feature>
<dbReference type="Proteomes" id="UP000093276">
    <property type="component" value="Chromosome"/>
</dbReference>
<evidence type="ECO:0000256" key="5">
    <source>
        <dbReference type="ARBA" id="ARBA00023136"/>
    </source>
</evidence>
<feature type="transmembrane region" description="Helical" evidence="6">
    <location>
        <begin position="228"/>
        <end position="250"/>
    </location>
</feature>
<evidence type="ECO:0000256" key="2">
    <source>
        <dbReference type="ARBA" id="ARBA00022475"/>
    </source>
</evidence>
<name>A0AAC9D114_9FLAO</name>
<keyword evidence="2" id="KW-1003">Cell membrane</keyword>
<feature type="transmembrane region" description="Helical" evidence="6">
    <location>
        <begin position="256"/>
        <end position="278"/>
    </location>
</feature>
<feature type="transmembrane region" description="Helical" evidence="6">
    <location>
        <begin position="21"/>
        <end position="40"/>
    </location>
</feature>
<feature type="transmembrane region" description="Helical" evidence="6">
    <location>
        <begin position="184"/>
        <end position="207"/>
    </location>
</feature>
<dbReference type="KEGG" id="fjg:BB050_01579"/>
<feature type="transmembrane region" description="Helical" evidence="6">
    <location>
        <begin position="396"/>
        <end position="414"/>
    </location>
</feature>
<sequence length="424" mass="47833">MKLIDKKNKNLIASFVKNFQFRIFGLAISFLIVLLINRFFGVATYGAYALVVTITQICTLFITFGIPNTLIKVIGNKNYNYLEAKNLLLKGCKIVLLFAIFPMIFFYFGSHFLADTVFKNTDLYIYFLIIALSIPFFVVHEIFVYFFVATKKFFNFNLFFFVIPNILLIGFLSLFHFLGKDSYFTILAFSLSIFFTVLIEIITIFKWKSDKNLEVQSTGELLKTASPLFFSGFLIYLLNATSVVILGLMVNEKDLGIYNVAFKIANLGLLIIVSISTITTPKIARLFGENNHEELKITIQNATKLISILTIPLVLVVIIFNQLILSFFSSEAVAAGNILIILILGVLVNAMSGNGDQILNMTNNQHILRNITLICFVSNVMANVVLISYYGILGAALAGLFTNLLLNFLCVYYIKKKLGFYTLF</sequence>
<keyword evidence="3 6" id="KW-0812">Transmembrane</keyword>
<evidence type="ECO:0000256" key="6">
    <source>
        <dbReference type="SAM" id="Phobius"/>
    </source>
</evidence>
<feature type="transmembrane region" description="Helical" evidence="6">
    <location>
        <begin position="158"/>
        <end position="178"/>
    </location>
</feature>
<dbReference type="GeneID" id="32307464"/>
<dbReference type="InterPro" id="IPR002797">
    <property type="entry name" value="Polysacc_synth"/>
</dbReference>
<feature type="transmembrane region" description="Helical" evidence="6">
    <location>
        <begin position="334"/>
        <end position="351"/>
    </location>
</feature>
<evidence type="ECO:0000313" key="7">
    <source>
        <dbReference type="EMBL" id="AOC94706.1"/>
    </source>
</evidence>
<feature type="transmembrane region" description="Helical" evidence="6">
    <location>
        <begin position="123"/>
        <end position="146"/>
    </location>
</feature>
<dbReference type="PANTHER" id="PTHR30250:SF11">
    <property type="entry name" value="O-ANTIGEN TRANSPORTER-RELATED"/>
    <property type="match status" value="1"/>
</dbReference>
<dbReference type="RefSeq" id="WP_066033178.1">
    <property type="nucleotide sequence ID" value="NZ_CP016907.1"/>
</dbReference>
<dbReference type="GO" id="GO:0005886">
    <property type="term" value="C:plasma membrane"/>
    <property type="evidence" value="ECO:0007669"/>
    <property type="project" value="UniProtKB-SubCell"/>
</dbReference>
<dbReference type="AlphaFoldDB" id="A0AAC9D114"/>
<dbReference type="EMBL" id="CP016907">
    <property type="protein sequence ID" value="AOC94706.1"/>
    <property type="molecule type" value="Genomic_DNA"/>
</dbReference>
<evidence type="ECO:0000256" key="4">
    <source>
        <dbReference type="ARBA" id="ARBA00022989"/>
    </source>
</evidence>
<feature type="transmembrane region" description="Helical" evidence="6">
    <location>
        <begin position="46"/>
        <end position="66"/>
    </location>
</feature>
<organism evidence="7 8">
    <name type="scientific">Flavobacterium anhuiense</name>
    <dbReference type="NCBI Taxonomy" id="459526"/>
    <lineage>
        <taxon>Bacteria</taxon>
        <taxon>Pseudomonadati</taxon>
        <taxon>Bacteroidota</taxon>
        <taxon>Flavobacteriia</taxon>
        <taxon>Flavobacteriales</taxon>
        <taxon>Flavobacteriaceae</taxon>
        <taxon>Flavobacterium</taxon>
    </lineage>
</organism>
<gene>
    <name evidence="7" type="ORF">BB050_01579</name>
</gene>
<evidence type="ECO:0000256" key="3">
    <source>
        <dbReference type="ARBA" id="ARBA00022692"/>
    </source>
</evidence>
<protein>
    <submittedName>
        <fullName evidence="7">Polysaccharide biosynthesis protein</fullName>
    </submittedName>
</protein>
<keyword evidence="5 6" id="KW-0472">Membrane</keyword>
<dbReference type="Pfam" id="PF01943">
    <property type="entry name" value="Polysacc_synt"/>
    <property type="match status" value="1"/>
</dbReference>
<evidence type="ECO:0000256" key="1">
    <source>
        <dbReference type="ARBA" id="ARBA00004651"/>
    </source>
</evidence>